<evidence type="ECO:0000313" key="1">
    <source>
        <dbReference type="EMBL" id="KAG2331805.1"/>
    </source>
</evidence>
<dbReference type="Proteomes" id="UP000886595">
    <property type="component" value="Unassembled WGS sequence"/>
</dbReference>
<protein>
    <submittedName>
        <fullName evidence="1">Uncharacterized protein</fullName>
    </submittedName>
</protein>
<keyword evidence="2" id="KW-1185">Reference proteome</keyword>
<dbReference type="EMBL" id="JAAMPC010000001">
    <property type="protein sequence ID" value="KAG2331805.1"/>
    <property type="molecule type" value="Genomic_DNA"/>
</dbReference>
<proteinExistence type="predicted"/>
<accession>A0A8X7WM81</accession>
<evidence type="ECO:0000313" key="2">
    <source>
        <dbReference type="Proteomes" id="UP000886595"/>
    </source>
</evidence>
<name>A0A8X7WM81_BRACI</name>
<sequence>MVSGAATLPKSYLGLGGSLNLKIGGLFLRTAETRSDMAVPLLRKVLLRKRSASALEASSAMDLWVGFGHAKTGEDNNAVQLGGDTHVCQSRRTSSSGTFFPTLLRDGVVLVNPF</sequence>
<organism evidence="1 2">
    <name type="scientific">Brassica carinata</name>
    <name type="common">Ethiopian mustard</name>
    <name type="synonym">Abyssinian cabbage</name>
    <dbReference type="NCBI Taxonomy" id="52824"/>
    <lineage>
        <taxon>Eukaryota</taxon>
        <taxon>Viridiplantae</taxon>
        <taxon>Streptophyta</taxon>
        <taxon>Embryophyta</taxon>
        <taxon>Tracheophyta</taxon>
        <taxon>Spermatophyta</taxon>
        <taxon>Magnoliopsida</taxon>
        <taxon>eudicotyledons</taxon>
        <taxon>Gunneridae</taxon>
        <taxon>Pentapetalae</taxon>
        <taxon>rosids</taxon>
        <taxon>malvids</taxon>
        <taxon>Brassicales</taxon>
        <taxon>Brassicaceae</taxon>
        <taxon>Brassiceae</taxon>
        <taxon>Brassica</taxon>
    </lineage>
</organism>
<dbReference type="AlphaFoldDB" id="A0A8X7WM81"/>
<comment type="caution">
    <text evidence="1">The sequence shown here is derived from an EMBL/GenBank/DDBJ whole genome shotgun (WGS) entry which is preliminary data.</text>
</comment>
<reference evidence="1 2" key="1">
    <citation type="submission" date="2020-02" db="EMBL/GenBank/DDBJ databases">
        <authorList>
            <person name="Ma Q."/>
            <person name="Huang Y."/>
            <person name="Song X."/>
            <person name="Pei D."/>
        </authorList>
    </citation>
    <scope>NUCLEOTIDE SEQUENCE [LARGE SCALE GENOMIC DNA]</scope>
    <source>
        <strain evidence="1">Sxm20200214</strain>
        <tissue evidence="1">Leaf</tissue>
    </source>
</reference>
<gene>
    <name evidence="1" type="ORF">Bca52824_002985</name>
</gene>